<evidence type="ECO:0000313" key="1">
    <source>
        <dbReference type="Proteomes" id="UP000504637"/>
    </source>
</evidence>
<gene>
    <name evidence="2" type="ORF">K489DRAFT_196024</name>
</gene>
<accession>A0A6J3M7B4</accession>
<protein>
    <submittedName>
        <fullName evidence="2">Uncharacterized protein</fullName>
    </submittedName>
</protein>
<evidence type="ECO:0000313" key="2">
    <source>
        <dbReference type="RefSeq" id="XP_033460465.1"/>
    </source>
</evidence>
<reference evidence="2" key="3">
    <citation type="submission" date="2025-08" db="UniProtKB">
        <authorList>
            <consortium name="RefSeq"/>
        </authorList>
    </citation>
    <scope>IDENTIFICATION</scope>
    <source>
        <strain evidence="2">CBS 342.82</strain>
    </source>
</reference>
<keyword evidence="1" id="KW-1185">Reference proteome</keyword>
<dbReference type="AlphaFoldDB" id="A0A6J3M7B4"/>
<dbReference type="Proteomes" id="UP000504637">
    <property type="component" value="Unplaced"/>
</dbReference>
<dbReference type="RefSeq" id="XP_033460465.1">
    <property type="nucleotide sequence ID" value="XM_033599564.1"/>
</dbReference>
<organism evidence="2">
    <name type="scientific">Dissoconium aciculare CBS 342.82</name>
    <dbReference type="NCBI Taxonomy" id="1314786"/>
    <lineage>
        <taxon>Eukaryota</taxon>
        <taxon>Fungi</taxon>
        <taxon>Dikarya</taxon>
        <taxon>Ascomycota</taxon>
        <taxon>Pezizomycotina</taxon>
        <taxon>Dothideomycetes</taxon>
        <taxon>Dothideomycetidae</taxon>
        <taxon>Mycosphaerellales</taxon>
        <taxon>Dissoconiaceae</taxon>
        <taxon>Dissoconium</taxon>
    </lineage>
</organism>
<sequence>MFAPALHSSHPTETTYYHTLPRNYQANEHHERGQLTTHTTRHLYCTPRHVNPLLPCSRAAPQANFAARAHLQTPSFSLACPIPDLETDHQHSEPTSRLEALSSCACAVDGSGFSKDWNGAAAVRLSILSCRRVLVVGSCCEIDVVRGVVGHSECVGFDA</sequence>
<name>A0A6J3M7B4_9PEZI</name>
<proteinExistence type="predicted"/>
<reference evidence="2" key="2">
    <citation type="submission" date="2020-04" db="EMBL/GenBank/DDBJ databases">
        <authorList>
            <consortium name="NCBI Genome Project"/>
        </authorList>
    </citation>
    <scope>NUCLEOTIDE SEQUENCE</scope>
    <source>
        <strain evidence="2">CBS 342.82</strain>
    </source>
</reference>
<dbReference type="GeneID" id="54357363"/>
<reference evidence="2" key="1">
    <citation type="submission" date="2020-01" db="EMBL/GenBank/DDBJ databases">
        <authorList>
            <consortium name="DOE Joint Genome Institute"/>
            <person name="Haridas S."/>
            <person name="Albert R."/>
            <person name="Binder M."/>
            <person name="Bloem J."/>
            <person name="Labutti K."/>
            <person name="Salamov A."/>
            <person name="Andreopoulos B."/>
            <person name="Baker S.E."/>
            <person name="Barry K."/>
            <person name="Bills G."/>
            <person name="Bluhm B.H."/>
            <person name="Cannon C."/>
            <person name="Castanera R."/>
            <person name="Culley D.E."/>
            <person name="Daum C."/>
            <person name="Ezra D."/>
            <person name="Gonzalez J.B."/>
            <person name="Henrissat B."/>
            <person name="Kuo A."/>
            <person name="Liang C."/>
            <person name="Lipzen A."/>
            <person name="Lutzoni F."/>
            <person name="Magnuson J."/>
            <person name="Mondo S."/>
            <person name="Nolan M."/>
            <person name="Ohm R."/>
            <person name="Pangilinan J."/>
            <person name="Park H.-J."/>
            <person name="Ramirez L."/>
            <person name="Alfaro M."/>
            <person name="Sun H."/>
            <person name="Tritt A."/>
            <person name="Yoshinaga Y."/>
            <person name="Zwiers L.-H."/>
            <person name="Turgeon B.G."/>
            <person name="Goodwin S.B."/>
            <person name="Spatafora J.W."/>
            <person name="Crous P.W."/>
            <person name="Grigoriev I.V."/>
        </authorList>
    </citation>
    <scope>NUCLEOTIDE SEQUENCE</scope>
    <source>
        <strain evidence="2">CBS 342.82</strain>
    </source>
</reference>